<comment type="similarity">
    <text evidence="7">Belongs to the lyase 1 family. Argininosuccinate lyase subfamily.</text>
</comment>
<feature type="domain" description="Fumarate lyase N-terminal" evidence="9">
    <location>
        <begin position="56"/>
        <end position="343"/>
    </location>
</feature>
<dbReference type="GO" id="GO:0004056">
    <property type="term" value="F:argininosuccinate lyase activity"/>
    <property type="evidence" value="ECO:0007669"/>
    <property type="project" value="UniProtKB-UniRule"/>
</dbReference>
<dbReference type="FunFam" id="1.10.275.10:FF:000002">
    <property type="entry name" value="Argininosuccinate lyase"/>
    <property type="match status" value="1"/>
</dbReference>
<dbReference type="InterPro" id="IPR022761">
    <property type="entry name" value="Fumarate_lyase_N"/>
</dbReference>
<dbReference type="InterPro" id="IPR000362">
    <property type="entry name" value="Fumarate_lyase_fam"/>
</dbReference>
<dbReference type="FunFam" id="1.10.40.30:FF:000001">
    <property type="entry name" value="Argininosuccinate lyase"/>
    <property type="match status" value="1"/>
</dbReference>
<dbReference type="InterPro" id="IPR029419">
    <property type="entry name" value="Arg_succ_lyase_C"/>
</dbReference>
<feature type="region of interest" description="Disordered" evidence="8">
    <location>
        <begin position="28"/>
        <end position="48"/>
    </location>
</feature>
<dbReference type="EMBL" id="BBQY01000001">
    <property type="protein sequence ID" value="GBH29181.1"/>
    <property type="molecule type" value="Genomic_DNA"/>
</dbReference>
<dbReference type="GO" id="GO:0042450">
    <property type="term" value="P:L-arginine biosynthetic process via ornithine"/>
    <property type="evidence" value="ECO:0007669"/>
    <property type="project" value="UniProtKB-UniRule"/>
</dbReference>
<dbReference type="PRINTS" id="PR00145">
    <property type="entry name" value="ARGSUCLYASE"/>
</dbReference>
<keyword evidence="7" id="KW-0963">Cytoplasm</keyword>
<dbReference type="CDD" id="cd01359">
    <property type="entry name" value="Argininosuccinate_lyase"/>
    <property type="match status" value="1"/>
</dbReference>
<dbReference type="SUPFAM" id="SSF48557">
    <property type="entry name" value="L-aspartase-like"/>
    <property type="match status" value="1"/>
</dbReference>
<evidence type="ECO:0000256" key="7">
    <source>
        <dbReference type="HAMAP-Rule" id="MF_00006"/>
    </source>
</evidence>
<proteinExistence type="inferred from homology"/>
<evidence type="ECO:0000259" key="9">
    <source>
        <dbReference type="Pfam" id="PF00206"/>
    </source>
</evidence>
<dbReference type="AlphaFoldDB" id="A0A401IXP3"/>
<dbReference type="InterPro" id="IPR009049">
    <property type="entry name" value="Argininosuccinate_lyase"/>
</dbReference>
<dbReference type="Gene3D" id="1.10.40.30">
    <property type="entry name" value="Fumarase/aspartase (C-terminal domain)"/>
    <property type="match status" value="1"/>
</dbReference>
<evidence type="ECO:0000256" key="3">
    <source>
        <dbReference type="ARBA" id="ARBA00012338"/>
    </source>
</evidence>
<dbReference type="HAMAP" id="MF_00006">
    <property type="entry name" value="Arg_succ_lyase"/>
    <property type="match status" value="1"/>
</dbReference>
<keyword evidence="6 7" id="KW-0456">Lyase</keyword>
<reference evidence="11 12" key="1">
    <citation type="submission" date="2014-12" db="EMBL/GenBank/DDBJ databases">
        <title>Whole genome sequencing of Sphingobium xenophagum OW59.</title>
        <authorList>
            <person name="Ohta Y."/>
            <person name="Nishi S."/>
            <person name="Hatada Y."/>
        </authorList>
    </citation>
    <scope>NUCLEOTIDE SEQUENCE [LARGE SCALE GENOMIC DNA]</scope>
    <source>
        <strain evidence="11 12">OW59</strain>
    </source>
</reference>
<keyword evidence="5 7" id="KW-0028">Amino-acid biosynthesis</keyword>
<name>A0A401IXP3_SPHXE</name>
<sequence>MLALACPAGGDCLSQAANPAVRSSIISAREADRDNGGSKGEGSNSMWGGRFAAGPASIMREINASIPFDKRLWKQDIAGSKAHVAMLAKQGIVDGEDAQAITEGLNRIAAEYEADGVPVDLDLEDIHMVTESRLAQLIGPTAGRLHTARSRNDQVATDFRLWVRDAIDEVQAGLIGLQRALLARADENADAVMPGFTHLQSAQPVTLGHHLMAYYEMVRRDRSRFADARARADECPLGAAALAGTGFPIDRHATAAALGFAKPTDNSLDSVSDRDFALDYLMAATQASLHLSRLAEEFIIWASQPFGFVKLPDAYSTGSSIMPQKRNPDAAELVRGHAGRIMGCMNALCVTMKGLPLAYSKDMQDDKPPVFEAHDLLALSIAAMTGMIETVTFRTDRMRGLAESGFATATDLADWLVREGGIPFREAHHITGRAVAAAEAAGVPLDQLPIATLQGIDARIDDRVYAVLTVDASVASRMSHGGTAPMQVRARIAQAQEELGS</sequence>
<dbReference type="Pfam" id="PF14698">
    <property type="entry name" value="ASL_C2"/>
    <property type="match status" value="1"/>
</dbReference>
<protein>
    <recommendedName>
        <fullName evidence="3 7">Argininosuccinate lyase</fullName>
        <shortName evidence="7">ASAL</shortName>
        <ecNumber evidence="3 7">4.3.2.1</ecNumber>
    </recommendedName>
    <alternativeName>
        <fullName evidence="7">Arginosuccinase</fullName>
    </alternativeName>
</protein>
<dbReference type="InterPro" id="IPR020557">
    <property type="entry name" value="Fumarate_lyase_CS"/>
</dbReference>
<evidence type="ECO:0000313" key="11">
    <source>
        <dbReference type="EMBL" id="GBH29181.1"/>
    </source>
</evidence>
<evidence type="ECO:0000256" key="2">
    <source>
        <dbReference type="ARBA" id="ARBA00004941"/>
    </source>
</evidence>
<dbReference type="PRINTS" id="PR00149">
    <property type="entry name" value="FUMRATELYASE"/>
</dbReference>
<dbReference type="GO" id="GO:0005829">
    <property type="term" value="C:cytosol"/>
    <property type="evidence" value="ECO:0007669"/>
    <property type="project" value="TreeGrafter"/>
</dbReference>
<dbReference type="PANTHER" id="PTHR43814:SF1">
    <property type="entry name" value="ARGININOSUCCINATE LYASE"/>
    <property type="match status" value="1"/>
</dbReference>
<dbReference type="InterPro" id="IPR024083">
    <property type="entry name" value="Fumarase/histidase_N"/>
</dbReference>
<evidence type="ECO:0000256" key="8">
    <source>
        <dbReference type="SAM" id="MobiDB-lite"/>
    </source>
</evidence>
<dbReference type="FunFam" id="1.20.200.10:FF:000015">
    <property type="entry name" value="argininosuccinate lyase isoform X2"/>
    <property type="match status" value="1"/>
</dbReference>
<dbReference type="PROSITE" id="PS00163">
    <property type="entry name" value="FUMARATE_LYASES"/>
    <property type="match status" value="1"/>
</dbReference>
<dbReference type="UniPathway" id="UPA00068">
    <property type="reaction ID" value="UER00114"/>
</dbReference>
<evidence type="ECO:0000256" key="5">
    <source>
        <dbReference type="ARBA" id="ARBA00022605"/>
    </source>
</evidence>
<comment type="catalytic activity">
    <reaction evidence="1 7">
        <text>2-(N(omega)-L-arginino)succinate = fumarate + L-arginine</text>
        <dbReference type="Rhea" id="RHEA:24020"/>
        <dbReference type="ChEBI" id="CHEBI:29806"/>
        <dbReference type="ChEBI" id="CHEBI:32682"/>
        <dbReference type="ChEBI" id="CHEBI:57472"/>
        <dbReference type="EC" id="4.3.2.1"/>
    </reaction>
</comment>
<dbReference type="EC" id="4.3.2.1" evidence="3 7"/>
<dbReference type="NCBIfam" id="TIGR00838">
    <property type="entry name" value="argH"/>
    <property type="match status" value="1"/>
</dbReference>
<feature type="domain" description="Argininosuccinate lyase C-terminal" evidence="10">
    <location>
        <begin position="406"/>
        <end position="475"/>
    </location>
</feature>
<comment type="pathway">
    <text evidence="2 7">Amino-acid biosynthesis; L-arginine biosynthesis; L-arginine from L-ornithine and carbamoyl phosphate: step 3/3.</text>
</comment>
<dbReference type="Pfam" id="PF00206">
    <property type="entry name" value="Lyase_1"/>
    <property type="match status" value="1"/>
</dbReference>
<evidence type="ECO:0000256" key="4">
    <source>
        <dbReference type="ARBA" id="ARBA00022571"/>
    </source>
</evidence>
<comment type="caution">
    <text evidence="11">The sequence shown here is derived from an EMBL/GenBank/DDBJ whole genome shotgun (WGS) entry which is preliminary data.</text>
</comment>
<evidence type="ECO:0000256" key="6">
    <source>
        <dbReference type="ARBA" id="ARBA00023239"/>
    </source>
</evidence>
<dbReference type="Proteomes" id="UP000290975">
    <property type="component" value="Unassembled WGS sequence"/>
</dbReference>
<dbReference type="PANTHER" id="PTHR43814">
    <property type="entry name" value="ARGININOSUCCINATE LYASE"/>
    <property type="match status" value="1"/>
</dbReference>
<comment type="subcellular location">
    <subcellularLocation>
        <location evidence="7">Cytoplasm</location>
    </subcellularLocation>
</comment>
<keyword evidence="12" id="KW-1185">Reference proteome</keyword>
<gene>
    <name evidence="7" type="primary">argH</name>
    <name evidence="11" type="ORF">MBESOW_P0434</name>
</gene>
<evidence type="ECO:0000313" key="12">
    <source>
        <dbReference type="Proteomes" id="UP000290975"/>
    </source>
</evidence>
<dbReference type="STRING" id="1192759.GCA_000277525_03042"/>
<dbReference type="Gene3D" id="1.20.200.10">
    <property type="entry name" value="Fumarase/aspartase (Central domain)"/>
    <property type="match status" value="1"/>
</dbReference>
<accession>A0A401IXP3</accession>
<evidence type="ECO:0000256" key="1">
    <source>
        <dbReference type="ARBA" id="ARBA00000985"/>
    </source>
</evidence>
<evidence type="ECO:0000259" key="10">
    <source>
        <dbReference type="Pfam" id="PF14698"/>
    </source>
</evidence>
<dbReference type="Gene3D" id="1.10.275.10">
    <property type="entry name" value="Fumarase/aspartase (N-terminal domain)"/>
    <property type="match status" value="1"/>
</dbReference>
<organism evidence="11 12">
    <name type="scientific">Sphingobium xenophagum</name>
    <dbReference type="NCBI Taxonomy" id="121428"/>
    <lineage>
        <taxon>Bacteria</taxon>
        <taxon>Pseudomonadati</taxon>
        <taxon>Pseudomonadota</taxon>
        <taxon>Alphaproteobacteria</taxon>
        <taxon>Sphingomonadales</taxon>
        <taxon>Sphingomonadaceae</taxon>
        <taxon>Sphingobium</taxon>
    </lineage>
</organism>
<dbReference type="InterPro" id="IPR008948">
    <property type="entry name" value="L-Aspartase-like"/>
</dbReference>
<keyword evidence="4 7" id="KW-0055">Arginine biosynthesis</keyword>